<keyword evidence="1" id="KW-0812">Transmembrane</keyword>
<evidence type="ECO:0000256" key="1">
    <source>
        <dbReference type="SAM" id="Phobius"/>
    </source>
</evidence>
<proteinExistence type="predicted"/>
<accession>A0A1I8PNU5</accession>
<sequence>MWVPLLNETFAKTWMNYGVFKPSHRAASKQSNIIVIDVLSPTSIPIILIVPVLIIAAIVGFEIFIVLFFLNECFFILSQLITTVLMNDFRLKTFYCKKSSSKKSNKSSVTAKQQLSPTATVPSSTTAAAAAAATASVSALTILSSKSKVKTNSNNNNHLRTYHNSSKSKKVFLYYTPRDPRLRIFQNRKTKQLTRPNRPQCSCKIIRIHLHSPSFQCHSFVDEFSNKSLLKITDDLCNYGELIGGGRRGELTTSGVGEVKHKQQQQKPTSAASVNKSVSVSIRNCDKNRENRPLIKQIEKNVSDKCIIIIVVVASSADIVDTICIAIERRHLAEILLTYCIGALLSFLFSINQKPQLQKQITVFKSYEKI</sequence>
<gene>
    <name evidence="2" type="primary">106089561</name>
</gene>
<dbReference type="Proteomes" id="UP000095300">
    <property type="component" value="Unassembled WGS sequence"/>
</dbReference>
<protein>
    <submittedName>
        <fullName evidence="2">Uncharacterized protein</fullName>
    </submittedName>
</protein>
<keyword evidence="3" id="KW-1185">Reference proteome</keyword>
<dbReference type="EnsemblMetazoa" id="SCAU009758-RA">
    <property type="protein sequence ID" value="SCAU009758-PA"/>
    <property type="gene ID" value="SCAU009758"/>
</dbReference>
<reference evidence="2" key="2">
    <citation type="submission" date="2020-05" db="UniProtKB">
        <authorList>
            <consortium name="EnsemblMetazoa"/>
        </authorList>
    </citation>
    <scope>IDENTIFICATION</scope>
    <source>
        <strain evidence="2">USDA</strain>
    </source>
</reference>
<keyword evidence="1" id="KW-0472">Membrane</keyword>
<dbReference type="VEuPathDB" id="VectorBase:SCAU009758"/>
<dbReference type="EnsemblMetazoa" id="SCAU009758-RD">
    <property type="protein sequence ID" value="SCAU009758-PD"/>
    <property type="gene ID" value="SCAU009758"/>
</dbReference>
<organism evidence="2 3">
    <name type="scientific">Stomoxys calcitrans</name>
    <name type="common">Stable fly</name>
    <name type="synonym">Conops calcitrans</name>
    <dbReference type="NCBI Taxonomy" id="35570"/>
    <lineage>
        <taxon>Eukaryota</taxon>
        <taxon>Metazoa</taxon>
        <taxon>Ecdysozoa</taxon>
        <taxon>Arthropoda</taxon>
        <taxon>Hexapoda</taxon>
        <taxon>Insecta</taxon>
        <taxon>Pterygota</taxon>
        <taxon>Neoptera</taxon>
        <taxon>Endopterygota</taxon>
        <taxon>Diptera</taxon>
        <taxon>Brachycera</taxon>
        <taxon>Muscomorpha</taxon>
        <taxon>Muscoidea</taxon>
        <taxon>Muscidae</taxon>
        <taxon>Stomoxys</taxon>
    </lineage>
</organism>
<feature type="transmembrane region" description="Helical" evidence="1">
    <location>
        <begin position="306"/>
        <end position="327"/>
    </location>
</feature>
<dbReference type="EnsemblMetazoa" id="SCAU009758-RC">
    <property type="protein sequence ID" value="SCAU009758-PC"/>
    <property type="gene ID" value="SCAU009758"/>
</dbReference>
<evidence type="ECO:0000313" key="2">
    <source>
        <dbReference type="EnsemblMetazoa" id="SCAU009758-PA"/>
    </source>
</evidence>
<evidence type="ECO:0000313" key="3">
    <source>
        <dbReference type="Proteomes" id="UP000095300"/>
    </source>
</evidence>
<reference evidence="2 3" key="1">
    <citation type="submission" date="2015-05" db="EMBL/GenBank/DDBJ databases">
        <authorList>
            <person name="Wilson R.K."/>
            <person name="Warren W.C."/>
            <person name="Olafson P."/>
        </authorList>
    </citation>
    <scope>NUCLEOTIDE SEQUENCE [LARGE SCALE GENOMIC DNA]</scope>
    <source>
        <strain evidence="2 3">USDA</strain>
    </source>
</reference>
<feature type="transmembrane region" description="Helical" evidence="1">
    <location>
        <begin position="333"/>
        <end position="351"/>
    </location>
</feature>
<dbReference type="EnsemblMetazoa" id="SCAU009758-RB">
    <property type="protein sequence ID" value="SCAU009758-PB"/>
    <property type="gene ID" value="SCAU009758"/>
</dbReference>
<name>A0A1I8PNU5_STOCA</name>
<feature type="transmembrane region" description="Helical" evidence="1">
    <location>
        <begin position="46"/>
        <end position="70"/>
    </location>
</feature>
<dbReference type="OrthoDB" id="8041440at2759"/>
<dbReference type="AlphaFoldDB" id="A0A1I8PNU5"/>
<keyword evidence="1" id="KW-1133">Transmembrane helix</keyword>